<name>A0ABD2UED2_9SOLN</name>
<sequence length="101" mass="11997">SQTSNTYITIQKASSSRLNPLQNSTRPLLLFFFTRTPKFSEQIALQTWKSRSTTLQRPYSPRPLILFCRRPHPFYCFLKKRDLKFKFLIRFPSNGIHFSPI</sequence>
<protein>
    <submittedName>
        <fullName evidence="1">Uncharacterized protein</fullName>
    </submittedName>
</protein>
<feature type="non-terminal residue" evidence="1">
    <location>
        <position position="1"/>
    </location>
</feature>
<comment type="caution">
    <text evidence="1">The sequence shown here is derived from an EMBL/GenBank/DDBJ whole genome shotgun (WGS) entry which is preliminary data.</text>
</comment>
<organism evidence="1 2">
    <name type="scientific">Solanum stoloniferum</name>
    <dbReference type="NCBI Taxonomy" id="62892"/>
    <lineage>
        <taxon>Eukaryota</taxon>
        <taxon>Viridiplantae</taxon>
        <taxon>Streptophyta</taxon>
        <taxon>Embryophyta</taxon>
        <taxon>Tracheophyta</taxon>
        <taxon>Spermatophyta</taxon>
        <taxon>Magnoliopsida</taxon>
        <taxon>eudicotyledons</taxon>
        <taxon>Gunneridae</taxon>
        <taxon>Pentapetalae</taxon>
        <taxon>asterids</taxon>
        <taxon>lamiids</taxon>
        <taxon>Solanales</taxon>
        <taxon>Solanaceae</taxon>
        <taxon>Solanoideae</taxon>
        <taxon>Solaneae</taxon>
        <taxon>Solanum</taxon>
    </lineage>
</organism>
<reference evidence="1 2" key="1">
    <citation type="submission" date="2024-05" db="EMBL/GenBank/DDBJ databases">
        <title>De novo assembly of an allotetraploid wild potato.</title>
        <authorList>
            <person name="Hosaka A.J."/>
        </authorList>
    </citation>
    <scope>NUCLEOTIDE SEQUENCE [LARGE SCALE GENOMIC DNA]</scope>
    <source>
        <tissue evidence="1">Young leaves</tissue>
    </source>
</reference>
<dbReference type="Proteomes" id="UP001627284">
    <property type="component" value="Unassembled WGS sequence"/>
</dbReference>
<gene>
    <name evidence="1" type="ORF">AABB24_011720</name>
</gene>
<dbReference type="EMBL" id="JBJKTR010000006">
    <property type="protein sequence ID" value="KAL3367144.1"/>
    <property type="molecule type" value="Genomic_DNA"/>
</dbReference>
<dbReference type="AlphaFoldDB" id="A0ABD2UED2"/>
<accession>A0ABD2UED2</accession>
<proteinExistence type="predicted"/>
<keyword evidence="2" id="KW-1185">Reference proteome</keyword>
<evidence type="ECO:0000313" key="1">
    <source>
        <dbReference type="EMBL" id="KAL3367144.1"/>
    </source>
</evidence>
<evidence type="ECO:0000313" key="2">
    <source>
        <dbReference type="Proteomes" id="UP001627284"/>
    </source>
</evidence>